<sequence length="202" mass="21878">MDKAWEFLAANPMAMVIAAGEIGFWVFILGGLVARYLLRWRRTGAVLLASTAVVDLGVLVATMIDLAGGGKASAVHGIAGVYLGFSVAFGPRLVRWADVRFAHRFAGGPPPVKPPKHGPERVRHEWREWGRCVLGCGIAAAVLLVLIFVVGTPEQTKPLWEATGWLPRLGLITVIWFVTGPLWQTLTPRSSSRAADTERVSS</sequence>
<reference evidence="2 3" key="1">
    <citation type="journal article" date="2019" name="Int. J. Syst. Evol. Microbiol.">
        <title>The Global Catalogue of Microorganisms (GCM) 10K type strain sequencing project: providing services to taxonomists for standard genome sequencing and annotation.</title>
        <authorList>
            <consortium name="The Broad Institute Genomics Platform"/>
            <consortium name="The Broad Institute Genome Sequencing Center for Infectious Disease"/>
            <person name="Wu L."/>
            <person name="Ma J."/>
        </authorList>
    </citation>
    <scope>NUCLEOTIDE SEQUENCE [LARGE SCALE GENOMIC DNA]</scope>
    <source>
        <strain evidence="2 3">JCM 14545</strain>
    </source>
</reference>
<dbReference type="RefSeq" id="WP_344418907.1">
    <property type="nucleotide sequence ID" value="NZ_BAAANN010000012.1"/>
</dbReference>
<keyword evidence="3" id="KW-1185">Reference proteome</keyword>
<evidence type="ECO:0000256" key="1">
    <source>
        <dbReference type="SAM" id="Phobius"/>
    </source>
</evidence>
<keyword evidence="1" id="KW-0472">Membrane</keyword>
<keyword evidence="1" id="KW-1133">Transmembrane helix</keyword>
<proteinExistence type="predicted"/>
<evidence type="ECO:0008006" key="4">
    <source>
        <dbReference type="Google" id="ProtNLM"/>
    </source>
</evidence>
<accession>A0ABN2QZ92</accession>
<feature type="transmembrane region" description="Helical" evidence="1">
    <location>
        <begin position="12"/>
        <end position="38"/>
    </location>
</feature>
<feature type="transmembrane region" description="Helical" evidence="1">
    <location>
        <begin position="45"/>
        <end position="68"/>
    </location>
</feature>
<dbReference type="Proteomes" id="UP001501116">
    <property type="component" value="Unassembled WGS sequence"/>
</dbReference>
<dbReference type="EMBL" id="BAAANN010000012">
    <property type="protein sequence ID" value="GAA1960505.1"/>
    <property type="molecule type" value="Genomic_DNA"/>
</dbReference>
<keyword evidence="1" id="KW-0812">Transmembrane</keyword>
<organism evidence="2 3">
    <name type="scientific">Amycolatopsis minnesotensis</name>
    <dbReference type="NCBI Taxonomy" id="337894"/>
    <lineage>
        <taxon>Bacteria</taxon>
        <taxon>Bacillati</taxon>
        <taxon>Actinomycetota</taxon>
        <taxon>Actinomycetes</taxon>
        <taxon>Pseudonocardiales</taxon>
        <taxon>Pseudonocardiaceae</taxon>
        <taxon>Amycolatopsis</taxon>
    </lineage>
</organism>
<evidence type="ECO:0000313" key="3">
    <source>
        <dbReference type="Proteomes" id="UP001501116"/>
    </source>
</evidence>
<name>A0ABN2QZ92_9PSEU</name>
<feature type="transmembrane region" description="Helical" evidence="1">
    <location>
        <begin position="74"/>
        <end position="94"/>
    </location>
</feature>
<feature type="transmembrane region" description="Helical" evidence="1">
    <location>
        <begin position="132"/>
        <end position="153"/>
    </location>
</feature>
<gene>
    <name evidence="2" type="ORF">GCM10009754_33880</name>
</gene>
<feature type="transmembrane region" description="Helical" evidence="1">
    <location>
        <begin position="165"/>
        <end position="183"/>
    </location>
</feature>
<comment type="caution">
    <text evidence="2">The sequence shown here is derived from an EMBL/GenBank/DDBJ whole genome shotgun (WGS) entry which is preliminary data.</text>
</comment>
<evidence type="ECO:0000313" key="2">
    <source>
        <dbReference type="EMBL" id="GAA1960505.1"/>
    </source>
</evidence>
<protein>
    <recommendedName>
        <fullName evidence="4">Membrane protein YmcC</fullName>
    </recommendedName>
</protein>